<keyword evidence="1" id="KW-0732">Signal</keyword>
<gene>
    <name evidence="2" type="ORF">Val02_43990</name>
</gene>
<organism evidence="2 3">
    <name type="scientific">Virgisporangium aliadipatigenens</name>
    <dbReference type="NCBI Taxonomy" id="741659"/>
    <lineage>
        <taxon>Bacteria</taxon>
        <taxon>Bacillati</taxon>
        <taxon>Actinomycetota</taxon>
        <taxon>Actinomycetes</taxon>
        <taxon>Micromonosporales</taxon>
        <taxon>Micromonosporaceae</taxon>
        <taxon>Virgisporangium</taxon>
    </lineage>
</organism>
<comment type="caution">
    <text evidence="2">The sequence shown here is derived from an EMBL/GenBank/DDBJ whole genome shotgun (WGS) entry which is preliminary data.</text>
</comment>
<reference evidence="2" key="1">
    <citation type="submission" date="2021-01" db="EMBL/GenBank/DDBJ databases">
        <title>Whole genome shotgun sequence of Virgisporangium aliadipatigenens NBRC 105644.</title>
        <authorList>
            <person name="Komaki H."/>
            <person name="Tamura T."/>
        </authorList>
    </citation>
    <scope>NUCLEOTIDE SEQUENCE</scope>
    <source>
        <strain evidence="2">NBRC 105644</strain>
    </source>
</reference>
<name>A0A8J3YPN2_9ACTN</name>
<evidence type="ECO:0000313" key="3">
    <source>
        <dbReference type="Proteomes" id="UP000619260"/>
    </source>
</evidence>
<evidence type="ECO:0000256" key="1">
    <source>
        <dbReference type="SAM" id="SignalP"/>
    </source>
</evidence>
<evidence type="ECO:0000313" key="2">
    <source>
        <dbReference type="EMBL" id="GIJ47513.1"/>
    </source>
</evidence>
<feature type="signal peptide" evidence="1">
    <location>
        <begin position="1"/>
        <end position="24"/>
    </location>
</feature>
<protein>
    <submittedName>
        <fullName evidence="2">Uncharacterized protein</fullName>
    </submittedName>
</protein>
<accession>A0A8J3YPN2</accession>
<sequence length="104" mass="11248">MPSQYYRKSLITLAAVVLTGGLAAGDVSHAATTAPECLSNGMPVPCWQDGWGELDRADGCYYVVEAPRPAADDPVWEGHRVGSGTVYRQRCFGAMGGVLVWRRF</sequence>
<dbReference type="Proteomes" id="UP000619260">
    <property type="component" value="Unassembled WGS sequence"/>
</dbReference>
<proteinExistence type="predicted"/>
<dbReference type="EMBL" id="BOPF01000015">
    <property type="protein sequence ID" value="GIJ47513.1"/>
    <property type="molecule type" value="Genomic_DNA"/>
</dbReference>
<dbReference type="AlphaFoldDB" id="A0A8J3YPN2"/>
<keyword evidence="3" id="KW-1185">Reference proteome</keyword>
<feature type="chain" id="PRO_5038679723" evidence="1">
    <location>
        <begin position="25"/>
        <end position="104"/>
    </location>
</feature>